<protein>
    <recommendedName>
        <fullName evidence="3">Methyltransferase FkbM domain-containing protein</fullName>
    </recommendedName>
</protein>
<dbReference type="Proteomes" id="UP000444721">
    <property type="component" value="Unassembled WGS sequence"/>
</dbReference>
<evidence type="ECO:0000256" key="1">
    <source>
        <dbReference type="SAM" id="MobiDB-lite"/>
    </source>
</evidence>
<organism evidence="4 5">
    <name type="scientific">Naegleria fowleri</name>
    <name type="common">Brain eating amoeba</name>
    <dbReference type="NCBI Taxonomy" id="5763"/>
    <lineage>
        <taxon>Eukaryota</taxon>
        <taxon>Discoba</taxon>
        <taxon>Heterolobosea</taxon>
        <taxon>Tetramitia</taxon>
        <taxon>Eutetramitia</taxon>
        <taxon>Vahlkampfiidae</taxon>
        <taxon>Naegleria</taxon>
    </lineage>
</organism>
<feature type="region of interest" description="Disordered" evidence="1">
    <location>
        <begin position="1"/>
        <end position="37"/>
    </location>
</feature>
<keyword evidence="5" id="KW-1185">Reference proteome</keyword>
<evidence type="ECO:0000313" key="5">
    <source>
        <dbReference type="Proteomes" id="UP000444721"/>
    </source>
</evidence>
<dbReference type="VEuPathDB" id="AmoebaDB:FDP41_003756"/>
<keyword evidence="2" id="KW-0812">Transmembrane</keyword>
<evidence type="ECO:0000256" key="2">
    <source>
        <dbReference type="SAM" id="Phobius"/>
    </source>
</evidence>
<dbReference type="RefSeq" id="XP_044561816.1">
    <property type="nucleotide sequence ID" value="XM_044707095.1"/>
</dbReference>
<keyword evidence="2" id="KW-0472">Membrane</keyword>
<dbReference type="AlphaFoldDB" id="A0A6A5BGU0"/>
<dbReference type="Pfam" id="PF05050">
    <property type="entry name" value="Methyltransf_21"/>
    <property type="match status" value="1"/>
</dbReference>
<dbReference type="SUPFAM" id="SSF53335">
    <property type="entry name" value="S-adenosyl-L-methionine-dependent methyltransferases"/>
    <property type="match status" value="1"/>
</dbReference>
<sequence length="438" mass="49221">MLTQRNATNISTNNLSSSLNTKLSNDGHGEDEENGIDLSERDAHRETCFDSKEPIMPNVNLGGTSYFQRFKLVARRVLANYGCLKPDSSKTESTGLIFRDSNFPFCKILCVTILGVFIAFTIFGYLTFVVTRNWLINSAPDFLVTQLVRKGILKHLLHQVIDRVYLYDLEKNEPKMFLGMDTSHDGEFTALVRHMLNNEDFYNYETFTTSSGKNEIRHTVVDIGAHDCLSGSNSFNFIKMGFDAILVEPFPNNMKLCKYNLERARKSFAGDKGAVRMKQRIEFVEAAITSQDGMAVLGNRDESDAWGMQFFVENKKSSLNLPSSQPQDEKLLKDSNDGKREGGILVKTMTFSTFAAQCNLPKKFTLLSIDAEGQDVNILLEMMKSGYRPLYLIYERLHGTGLKVEGMAKHGYKLVAERGWNQIYVYRGVGGGGGVDGK</sequence>
<evidence type="ECO:0000259" key="3">
    <source>
        <dbReference type="Pfam" id="PF05050"/>
    </source>
</evidence>
<reference evidence="4 5" key="1">
    <citation type="journal article" date="2019" name="Sci. Rep.">
        <title>Nanopore sequencing improves the draft genome of the human pathogenic amoeba Naegleria fowleri.</title>
        <authorList>
            <person name="Liechti N."/>
            <person name="Schurch N."/>
            <person name="Bruggmann R."/>
            <person name="Wittwer M."/>
        </authorList>
    </citation>
    <scope>NUCLEOTIDE SEQUENCE [LARGE SCALE GENOMIC DNA]</scope>
    <source>
        <strain evidence="4 5">ATCC 30894</strain>
    </source>
</reference>
<feature type="transmembrane region" description="Helical" evidence="2">
    <location>
        <begin position="108"/>
        <end position="128"/>
    </location>
</feature>
<feature type="compositionally biased region" description="Low complexity" evidence="1">
    <location>
        <begin position="8"/>
        <end position="24"/>
    </location>
</feature>
<dbReference type="InterPro" id="IPR006342">
    <property type="entry name" value="FkbM_mtfrase"/>
</dbReference>
<comment type="caution">
    <text evidence="4">The sequence shown here is derived from an EMBL/GenBank/DDBJ whole genome shotgun (WGS) entry which is preliminary data.</text>
</comment>
<dbReference type="VEuPathDB" id="AmoebaDB:NfTy_064620"/>
<dbReference type="VEuPathDB" id="AmoebaDB:NF0077740"/>
<dbReference type="InterPro" id="IPR029063">
    <property type="entry name" value="SAM-dependent_MTases_sf"/>
</dbReference>
<gene>
    <name evidence="4" type="ORF">FDP41_003756</name>
</gene>
<dbReference type="OrthoDB" id="10266791at2759"/>
<proteinExistence type="predicted"/>
<feature type="domain" description="Methyltransferase FkbM" evidence="3">
    <location>
        <begin position="222"/>
        <end position="380"/>
    </location>
</feature>
<dbReference type="GeneID" id="68110974"/>
<dbReference type="OMA" id="IQWGWDA"/>
<evidence type="ECO:0000313" key="4">
    <source>
        <dbReference type="EMBL" id="KAF0977103.1"/>
    </source>
</evidence>
<name>A0A6A5BGU0_NAEFO</name>
<accession>A0A6A5BGU0</accession>
<dbReference type="Gene3D" id="3.40.50.150">
    <property type="entry name" value="Vaccinia Virus protein VP39"/>
    <property type="match status" value="1"/>
</dbReference>
<keyword evidence="2" id="KW-1133">Transmembrane helix</keyword>
<dbReference type="EMBL" id="VFQX01000035">
    <property type="protein sequence ID" value="KAF0977103.1"/>
    <property type="molecule type" value="Genomic_DNA"/>
</dbReference>